<protein>
    <submittedName>
        <fullName evidence="1">Uncharacterized protein</fullName>
    </submittedName>
</protein>
<evidence type="ECO:0000313" key="2">
    <source>
        <dbReference type="Proteomes" id="UP001153269"/>
    </source>
</evidence>
<organism evidence="1 2">
    <name type="scientific">Pleuronectes platessa</name>
    <name type="common">European plaice</name>
    <dbReference type="NCBI Taxonomy" id="8262"/>
    <lineage>
        <taxon>Eukaryota</taxon>
        <taxon>Metazoa</taxon>
        <taxon>Chordata</taxon>
        <taxon>Craniata</taxon>
        <taxon>Vertebrata</taxon>
        <taxon>Euteleostomi</taxon>
        <taxon>Actinopterygii</taxon>
        <taxon>Neopterygii</taxon>
        <taxon>Teleostei</taxon>
        <taxon>Neoteleostei</taxon>
        <taxon>Acanthomorphata</taxon>
        <taxon>Carangaria</taxon>
        <taxon>Pleuronectiformes</taxon>
        <taxon>Pleuronectoidei</taxon>
        <taxon>Pleuronectidae</taxon>
        <taxon>Pleuronectes</taxon>
    </lineage>
</organism>
<comment type="caution">
    <text evidence="1">The sequence shown here is derived from an EMBL/GenBank/DDBJ whole genome shotgun (WGS) entry which is preliminary data.</text>
</comment>
<dbReference type="EMBL" id="CADEAL010001979">
    <property type="protein sequence ID" value="CAB1437067.1"/>
    <property type="molecule type" value="Genomic_DNA"/>
</dbReference>
<accession>A0A9N7UQR4</accession>
<reference evidence="1" key="1">
    <citation type="submission" date="2020-03" db="EMBL/GenBank/DDBJ databases">
        <authorList>
            <person name="Weist P."/>
        </authorList>
    </citation>
    <scope>NUCLEOTIDE SEQUENCE</scope>
</reference>
<evidence type="ECO:0000313" key="1">
    <source>
        <dbReference type="EMBL" id="CAB1437067.1"/>
    </source>
</evidence>
<proteinExistence type="predicted"/>
<name>A0A9N7UQR4_PLEPL</name>
<gene>
    <name evidence="1" type="ORF">PLEPLA_LOCUS25100</name>
</gene>
<sequence>MEPCESSLTSALLWAPCAPVKMTRLSHAPSQQNKTDRIATCPAHEMYPAPVQECVLSCVCSREIPREYVRKTLILNSVPLSKAPYSPKICSPGAVHVSVHPVGVEQRPVGHVDKFEVPVQTNTTLS</sequence>
<dbReference type="AlphaFoldDB" id="A0A9N7UQR4"/>
<keyword evidence="2" id="KW-1185">Reference proteome</keyword>
<dbReference type="Proteomes" id="UP001153269">
    <property type="component" value="Unassembled WGS sequence"/>
</dbReference>